<evidence type="ECO:0000256" key="9">
    <source>
        <dbReference type="ARBA" id="ARBA00023136"/>
    </source>
</evidence>
<feature type="transmembrane region" description="Helical" evidence="11">
    <location>
        <begin position="179"/>
        <end position="198"/>
    </location>
</feature>
<dbReference type="PANTHER" id="PTHR21522">
    <property type="entry name" value="PROTON CHANNEL OTOP"/>
    <property type="match status" value="1"/>
</dbReference>
<keyword evidence="8" id="KW-0406">Ion transport</keyword>
<accession>A0ABY6JUT6</accession>
<feature type="transmembrane region" description="Helical" evidence="11">
    <location>
        <begin position="46"/>
        <end position="66"/>
    </location>
</feature>
<evidence type="ECO:0000256" key="1">
    <source>
        <dbReference type="ARBA" id="ARBA00004651"/>
    </source>
</evidence>
<reference evidence="12 13" key="1">
    <citation type="submission" date="2022-01" db="EMBL/GenBank/DDBJ databases">
        <title>A chromosomal length assembly of Cordylochernes scorpioides.</title>
        <authorList>
            <person name="Zeh D."/>
            <person name="Zeh J."/>
        </authorList>
    </citation>
    <scope>NUCLEOTIDE SEQUENCE [LARGE SCALE GENOMIC DNA]</scope>
    <source>
        <strain evidence="12">IN4F17</strain>
        <tissue evidence="12">Whole Body</tissue>
    </source>
</reference>
<organism evidence="12 13">
    <name type="scientific">Cordylochernes scorpioides</name>
    <dbReference type="NCBI Taxonomy" id="51811"/>
    <lineage>
        <taxon>Eukaryota</taxon>
        <taxon>Metazoa</taxon>
        <taxon>Ecdysozoa</taxon>
        <taxon>Arthropoda</taxon>
        <taxon>Chelicerata</taxon>
        <taxon>Arachnida</taxon>
        <taxon>Pseudoscorpiones</taxon>
        <taxon>Cheliferoidea</taxon>
        <taxon>Chernetidae</taxon>
        <taxon>Cordylochernes</taxon>
    </lineage>
</organism>
<keyword evidence="6" id="KW-0375">Hydrogen ion transport</keyword>
<evidence type="ECO:0000256" key="7">
    <source>
        <dbReference type="ARBA" id="ARBA00022989"/>
    </source>
</evidence>
<evidence type="ECO:0000256" key="11">
    <source>
        <dbReference type="SAM" id="Phobius"/>
    </source>
</evidence>
<feature type="transmembrane region" description="Helical" evidence="11">
    <location>
        <begin position="465"/>
        <end position="482"/>
    </location>
</feature>
<keyword evidence="4" id="KW-1003">Cell membrane</keyword>
<feature type="transmembrane region" description="Helical" evidence="11">
    <location>
        <begin position="420"/>
        <end position="444"/>
    </location>
</feature>
<sequence length="538" mass="61493">MSMQDRTQHFILVSSIYAKLIVVLCIVLFASEIISSSIPLSLFQAFYTYLYGLSLLYFIYIYIYLLQNSTSDCPLRKAAVPLEALSHTAGKHTRIRKHRVTENERSHGSMFLRISAIAFGLGTMIYNGLEFTTFFELPITSPCYSVLQALNPALQMLFTFIQMHFIFVNSRLNIQKCKVISRFGLMHLVATNLCVWIRTLGVETFHAIQETWVHGDTLEVDVLMNKAFINISDHHNHTNPCNRVPILGELVNQASPFLYPFLVEYSLIGAVVLYVMWRNVGKDPVYQVTNNSEESIPRSCAGLSSTRHTQVNCVGASKGLFIGLFMLVIVTICLLVFFVLVHHKYYQMLGNYLSEISHISLLLLMIIAITVGFFRVRTLQFHFDKREHQFEILLNVAACGLCAYSMFGVMTGIFAEDELISRILILLTSVLTVIQVGLQSIFMSDLSCRICHLPEHDRTKPGREIVTFLLVANLAAWIIYTFEIQKVQARPTQLGFFGFVWWTIIVRLTLPLSIFYRFHSFISLAEIWKKAYKNVMAY</sequence>
<feature type="transmembrane region" description="Helical" evidence="11">
    <location>
        <begin position="257"/>
        <end position="277"/>
    </location>
</feature>
<feature type="transmembrane region" description="Helical" evidence="11">
    <location>
        <begin position="392"/>
        <end position="414"/>
    </location>
</feature>
<keyword evidence="9 11" id="KW-0472">Membrane</keyword>
<dbReference type="Proteomes" id="UP001235939">
    <property type="component" value="Chromosome 01"/>
</dbReference>
<protein>
    <submittedName>
        <fullName evidence="12">OTOP3</fullName>
    </submittedName>
</protein>
<feature type="transmembrane region" description="Helical" evidence="11">
    <location>
        <begin position="12"/>
        <end position="34"/>
    </location>
</feature>
<comment type="subcellular location">
    <subcellularLocation>
        <location evidence="1">Cell membrane</location>
        <topology evidence="1">Multi-pass membrane protein</topology>
    </subcellularLocation>
</comment>
<comment type="similarity">
    <text evidence="2">Belongs to the otopetrin family.</text>
</comment>
<keyword evidence="7 11" id="KW-1133">Transmembrane helix</keyword>
<evidence type="ECO:0000313" key="12">
    <source>
        <dbReference type="EMBL" id="UYV60266.1"/>
    </source>
</evidence>
<evidence type="ECO:0000256" key="2">
    <source>
        <dbReference type="ARBA" id="ARBA00006513"/>
    </source>
</evidence>
<keyword evidence="5 11" id="KW-0812">Transmembrane</keyword>
<evidence type="ECO:0000256" key="6">
    <source>
        <dbReference type="ARBA" id="ARBA00022781"/>
    </source>
</evidence>
<evidence type="ECO:0000256" key="3">
    <source>
        <dbReference type="ARBA" id="ARBA00022448"/>
    </source>
</evidence>
<feature type="transmembrane region" description="Helical" evidence="11">
    <location>
        <begin position="356"/>
        <end position="376"/>
    </location>
</feature>
<dbReference type="EMBL" id="CP092863">
    <property type="protein sequence ID" value="UYV60266.1"/>
    <property type="molecule type" value="Genomic_DNA"/>
</dbReference>
<feature type="transmembrane region" description="Helical" evidence="11">
    <location>
        <begin position="320"/>
        <end position="341"/>
    </location>
</feature>
<feature type="transmembrane region" description="Helical" evidence="11">
    <location>
        <begin position="494"/>
        <end position="516"/>
    </location>
</feature>
<evidence type="ECO:0000256" key="5">
    <source>
        <dbReference type="ARBA" id="ARBA00022692"/>
    </source>
</evidence>
<dbReference type="Pfam" id="PF03189">
    <property type="entry name" value="Otopetrin"/>
    <property type="match status" value="1"/>
</dbReference>
<gene>
    <name evidence="12" type="ORF">LAZ67_1000597</name>
</gene>
<evidence type="ECO:0000313" key="13">
    <source>
        <dbReference type="Proteomes" id="UP001235939"/>
    </source>
</evidence>
<keyword evidence="10" id="KW-0407">Ion channel</keyword>
<proteinExistence type="inferred from homology"/>
<feature type="transmembrane region" description="Helical" evidence="11">
    <location>
        <begin position="110"/>
        <end position="129"/>
    </location>
</feature>
<name>A0ABY6JUT6_9ARAC</name>
<keyword evidence="13" id="KW-1185">Reference proteome</keyword>
<evidence type="ECO:0000256" key="8">
    <source>
        <dbReference type="ARBA" id="ARBA00023065"/>
    </source>
</evidence>
<evidence type="ECO:0000256" key="4">
    <source>
        <dbReference type="ARBA" id="ARBA00022475"/>
    </source>
</evidence>
<feature type="transmembrane region" description="Helical" evidence="11">
    <location>
        <begin position="149"/>
        <end position="167"/>
    </location>
</feature>
<dbReference type="PANTHER" id="PTHR21522:SF62">
    <property type="entry name" value="OTOPETRIN-LIKE A, ISOFORM C"/>
    <property type="match status" value="1"/>
</dbReference>
<dbReference type="InterPro" id="IPR004878">
    <property type="entry name" value="Otopetrin"/>
</dbReference>
<evidence type="ECO:0000256" key="10">
    <source>
        <dbReference type="ARBA" id="ARBA00023303"/>
    </source>
</evidence>
<keyword evidence="3" id="KW-0813">Transport</keyword>